<evidence type="ECO:0000259" key="5">
    <source>
        <dbReference type="PROSITE" id="PS50011"/>
    </source>
</evidence>
<dbReference type="OrthoDB" id="40902at2759"/>
<dbReference type="InterPro" id="IPR011009">
    <property type="entry name" value="Kinase-like_dom_sf"/>
</dbReference>
<gene>
    <name evidence="6" type="ORF">C6P45_003022</name>
</gene>
<evidence type="ECO:0000313" key="6">
    <source>
        <dbReference type="EMBL" id="KAG0672338.1"/>
    </source>
</evidence>
<dbReference type="InterPro" id="IPR000719">
    <property type="entry name" value="Prot_kinase_dom"/>
</dbReference>
<dbReference type="AlphaFoldDB" id="A0A9P6WEN9"/>
<dbReference type="SUPFAM" id="SSF56112">
    <property type="entry name" value="Protein kinase-like (PK-like)"/>
    <property type="match status" value="1"/>
</dbReference>
<feature type="region of interest" description="Disordered" evidence="4">
    <location>
        <begin position="488"/>
        <end position="507"/>
    </location>
</feature>
<feature type="domain" description="Protein kinase" evidence="5">
    <location>
        <begin position="68"/>
        <end position="382"/>
    </location>
</feature>
<dbReference type="Proteomes" id="UP000750334">
    <property type="component" value="Unassembled WGS sequence"/>
</dbReference>
<protein>
    <recommendedName>
        <fullName evidence="5">Protein kinase domain-containing protein</fullName>
    </recommendedName>
</protein>
<dbReference type="SMART" id="SM00220">
    <property type="entry name" value="S_TKc"/>
    <property type="match status" value="1"/>
</dbReference>
<evidence type="ECO:0000256" key="3">
    <source>
        <dbReference type="PROSITE-ProRule" id="PRU10141"/>
    </source>
</evidence>
<name>A0A9P6WEN9_MAUEX</name>
<dbReference type="Gene3D" id="3.30.200.20">
    <property type="entry name" value="Phosphorylase Kinase, domain 1"/>
    <property type="match status" value="1"/>
</dbReference>
<evidence type="ECO:0000256" key="4">
    <source>
        <dbReference type="SAM" id="MobiDB-lite"/>
    </source>
</evidence>
<evidence type="ECO:0000256" key="1">
    <source>
        <dbReference type="ARBA" id="ARBA00022741"/>
    </source>
</evidence>
<comment type="caution">
    <text evidence="6">The sequence shown here is derived from an EMBL/GenBank/DDBJ whole genome shotgun (WGS) entry which is preliminary data.</text>
</comment>
<dbReference type="Pfam" id="PF00069">
    <property type="entry name" value="Pkinase"/>
    <property type="match status" value="1"/>
</dbReference>
<dbReference type="Gene3D" id="1.10.510.10">
    <property type="entry name" value="Transferase(Phosphotransferase) domain 1"/>
    <property type="match status" value="1"/>
</dbReference>
<feature type="compositionally biased region" description="Polar residues" evidence="4">
    <location>
        <begin position="497"/>
        <end position="507"/>
    </location>
</feature>
<dbReference type="InterPro" id="IPR008271">
    <property type="entry name" value="Ser/Thr_kinase_AS"/>
</dbReference>
<evidence type="ECO:0000256" key="2">
    <source>
        <dbReference type="ARBA" id="ARBA00022840"/>
    </source>
</evidence>
<dbReference type="EMBL" id="PUHR01000003">
    <property type="protein sequence ID" value="KAG0672338.1"/>
    <property type="molecule type" value="Genomic_DNA"/>
</dbReference>
<dbReference type="PROSITE" id="PS50011">
    <property type="entry name" value="PROTEIN_KINASE_DOM"/>
    <property type="match status" value="1"/>
</dbReference>
<sequence>MCGVRIDSGRSQPSLSSTINGSSMMIPSKKDNSKLRNNNNTNTNTNIKTSKSSPLLATDDDMIKCKYLAKNSQLGDGNFSVVKECINVQTKETYAMKLVHKKLVENKLQLIKREFGLLNALSAEIRHLENKNKSIKVTLDYFQGHHHILQLYDYFETEENIVLITQLCDQSDLYEKIIKNGHLDLMKQVIPYTACLVSVLDFLHSQRVIHRDIKAENVLFRLHKKRNPELNASKKLPEQYDLSAHDLILGDFGLATRINDPNSISLKEYVGTISYIAPEIVKCKSVSSMTDEELSKVEPYGTSVDIWALGVLVYFMAFGYTPFDCETDEETLDCIAKCDYYIDEDYLKRVEYKDFWNFIQCCFVIDPKKRRTSKQLRHHPFIEKFFDNRHSTSTTGTSLLVERPDLGPRNHSFNTLRKLESPERTESLMNSSWVSSSGSSSVSTGDSITSTLSTRGSNYSYGMLAQNNNRHDQGLIHDPSFVNIATRNPGADAPKRTPSNKTIKTDSNNVKKPMIRRTISMTSVKNSPSSYKVNKINNASIIASHSTFFLDPQPPKGSLMNGRFSENPQQLSNFDSTPRTLSRDNSSKSLFSLLSHDDTDKDNLVNESDKVHGINKWHDENENFQQMEGGTVTFELGSSDEDNE</sequence>
<dbReference type="InterPro" id="IPR017441">
    <property type="entry name" value="Protein_kinase_ATP_BS"/>
</dbReference>
<organism evidence="6 7">
    <name type="scientific">Maudiozyma exigua</name>
    <name type="common">Yeast</name>
    <name type="synonym">Kazachstania exigua</name>
    <dbReference type="NCBI Taxonomy" id="34358"/>
    <lineage>
        <taxon>Eukaryota</taxon>
        <taxon>Fungi</taxon>
        <taxon>Dikarya</taxon>
        <taxon>Ascomycota</taxon>
        <taxon>Saccharomycotina</taxon>
        <taxon>Saccharomycetes</taxon>
        <taxon>Saccharomycetales</taxon>
        <taxon>Saccharomycetaceae</taxon>
        <taxon>Maudiozyma</taxon>
    </lineage>
</organism>
<evidence type="ECO:0000313" key="7">
    <source>
        <dbReference type="Proteomes" id="UP000750334"/>
    </source>
</evidence>
<dbReference type="GO" id="GO:0004672">
    <property type="term" value="F:protein kinase activity"/>
    <property type="evidence" value="ECO:0007669"/>
    <property type="project" value="InterPro"/>
</dbReference>
<keyword evidence="7" id="KW-1185">Reference proteome</keyword>
<accession>A0A9P6WEN9</accession>
<dbReference type="PROSITE" id="PS00107">
    <property type="entry name" value="PROTEIN_KINASE_ATP"/>
    <property type="match status" value="1"/>
</dbReference>
<feature type="binding site" evidence="3">
    <location>
        <position position="97"/>
    </location>
    <ligand>
        <name>ATP</name>
        <dbReference type="ChEBI" id="CHEBI:30616"/>
    </ligand>
</feature>
<feature type="region of interest" description="Disordered" evidence="4">
    <location>
        <begin position="1"/>
        <end position="52"/>
    </location>
</feature>
<dbReference type="GO" id="GO:0005524">
    <property type="term" value="F:ATP binding"/>
    <property type="evidence" value="ECO:0007669"/>
    <property type="project" value="UniProtKB-UniRule"/>
</dbReference>
<feature type="region of interest" description="Disordered" evidence="4">
    <location>
        <begin position="430"/>
        <end position="449"/>
    </location>
</feature>
<dbReference type="PANTHER" id="PTHR24347">
    <property type="entry name" value="SERINE/THREONINE-PROTEIN KINASE"/>
    <property type="match status" value="1"/>
</dbReference>
<keyword evidence="1 3" id="KW-0547">Nucleotide-binding</keyword>
<dbReference type="PROSITE" id="PS00108">
    <property type="entry name" value="PROTEIN_KINASE_ST"/>
    <property type="match status" value="1"/>
</dbReference>
<keyword evidence="2 3" id="KW-0067">ATP-binding</keyword>
<proteinExistence type="predicted"/>
<feature type="compositionally biased region" description="Polar residues" evidence="4">
    <location>
        <begin position="9"/>
        <end position="25"/>
    </location>
</feature>
<feature type="compositionally biased region" description="Low complexity" evidence="4">
    <location>
        <begin position="35"/>
        <end position="52"/>
    </location>
</feature>
<feature type="compositionally biased region" description="Low complexity" evidence="4">
    <location>
        <begin position="431"/>
        <end position="449"/>
    </location>
</feature>
<reference evidence="6 7" key="1">
    <citation type="submission" date="2020-11" db="EMBL/GenBank/DDBJ databases">
        <title>Kefir isolates.</title>
        <authorList>
            <person name="Marcisauskas S."/>
            <person name="Kim Y."/>
            <person name="Blasche S."/>
        </authorList>
    </citation>
    <scope>NUCLEOTIDE SEQUENCE [LARGE SCALE GENOMIC DNA]</scope>
    <source>
        <strain evidence="6 7">OG2</strain>
    </source>
</reference>